<protein>
    <submittedName>
        <fullName evidence="1">Uncharacterized protein</fullName>
    </submittedName>
</protein>
<name>A0A8S5QV96_9CAUD</name>
<sequence length="45" mass="5189">MEEIIMASLPNKELNRLIKIEIAVENLIENGVLDEDVFNQYLNEA</sequence>
<evidence type="ECO:0000313" key="1">
    <source>
        <dbReference type="EMBL" id="DAE23126.1"/>
    </source>
</evidence>
<organism evidence="1">
    <name type="scientific">Siphoviridae sp. ctt0Q14</name>
    <dbReference type="NCBI Taxonomy" id="2826489"/>
    <lineage>
        <taxon>Viruses</taxon>
        <taxon>Duplodnaviria</taxon>
        <taxon>Heunggongvirae</taxon>
        <taxon>Uroviricota</taxon>
        <taxon>Caudoviricetes</taxon>
    </lineage>
</organism>
<reference evidence="1" key="1">
    <citation type="journal article" date="2021" name="Proc. Natl. Acad. Sci. U.S.A.">
        <title>A Catalog of Tens of Thousands of Viruses from Human Metagenomes Reveals Hidden Associations with Chronic Diseases.</title>
        <authorList>
            <person name="Tisza M.J."/>
            <person name="Buck C.B."/>
        </authorList>
    </citation>
    <scope>NUCLEOTIDE SEQUENCE</scope>
    <source>
        <strain evidence="1">Ctt0Q14</strain>
    </source>
</reference>
<proteinExistence type="predicted"/>
<dbReference type="EMBL" id="BK015747">
    <property type="protein sequence ID" value="DAE23126.1"/>
    <property type="molecule type" value="Genomic_DNA"/>
</dbReference>
<accession>A0A8S5QV96</accession>